<dbReference type="GO" id="GO:0005524">
    <property type="term" value="F:ATP binding"/>
    <property type="evidence" value="ECO:0007669"/>
    <property type="project" value="InterPro"/>
</dbReference>
<gene>
    <name evidence="3" type="ORF">SADUNF_Sadunf15G0106200</name>
</gene>
<evidence type="ECO:0000313" key="3">
    <source>
        <dbReference type="EMBL" id="KAF9668217.1"/>
    </source>
</evidence>
<name>A0A835JEI9_9ROSI</name>
<organism evidence="3 4">
    <name type="scientific">Salix dunnii</name>
    <dbReference type="NCBI Taxonomy" id="1413687"/>
    <lineage>
        <taxon>Eukaryota</taxon>
        <taxon>Viridiplantae</taxon>
        <taxon>Streptophyta</taxon>
        <taxon>Embryophyta</taxon>
        <taxon>Tracheophyta</taxon>
        <taxon>Spermatophyta</taxon>
        <taxon>Magnoliopsida</taxon>
        <taxon>eudicotyledons</taxon>
        <taxon>Gunneridae</taxon>
        <taxon>Pentapetalae</taxon>
        <taxon>rosids</taxon>
        <taxon>fabids</taxon>
        <taxon>Malpighiales</taxon>
        <taxon>Salicaceae</taxon>
        <taxon>Saliceae</taxon>
        <taxon>Salix</taxon>
    </lineage>
</organism>
<feature type="region of interest" description="Disordered" evidence="1">
    <location>
        <begin position="84"/>
        <end position="109"/>
    </location>
</feature>
<keyword evidence="4" id="KW-1185">Reference proteome</keyword>
<proteinExistence type="predicted"/>
<dbReference type="Gene3D" id="3.30.230.10">
    <property type="match status" value="1"/>
</dbReference>
<reference evidence="3 4" key="1">
    <citation type="submission" date="2020-10" db="EMBL/GenBank/DDBJ databases">
        <title>Plant Genome Project.</title>
        <authorList>
            <person name="Zhang R.-G."/>
        </authorList>
    </citation>
    <scope>NUCLEOTIDE SEQUENCE [LARGE SCALE GENOMIC DNA]</scope>
    <source>
        <strain evidence="3">FAFU-HL-1</strain>
        <tissue evidence="3">Leaf</tissue>
    </source>
</reference>
<feature type="domain" description="GHMP kinase N-terminal" evidence="2">
    <location>
        <begin position="13"/>
        <end position="47"/>
    </location>
</feature>
<dbReference type="Proteomes" id="UP000657918">
    <property type="component" value="Unassembled WGS sequence"/>
</dbReference>
<dbReference type="AlphaFoldDB" id="A0A835JEI9"/>
<evidence type="ECO:0000256" key="1">
    <source>
        <dbReference type="SAM" id="MobiDB-lite"/>
    </source>
</evidence>
<dbReference type="SUPFAM" id="SSF54211">
    <property type="entry name" value="Ribosomal protein S5 domain 2-like"/>
    <property type="match status" value="1"/>
</dbReference>
<accession>A0A835JEI9</accession>
<dbReference type="Pfam" id="PF00288">
    <property type="entry name" value="GHMP_kinases_N"/>
    <property type="match status" value="1"/>
</dbReference>
<dbReference type="InterPro" id="IPR006204">
    <property type="entry name" value="GHMP_kinase_N_dom"/>
</dbReference>
<comment type="caution">
    <text evidence="3">The sequence shown here is derived from an EMBL/GenBank/DDBJ whole genome shotgun (WGS) entry which is preliminary data.</text>
</comment>
<dbReference type="EMBL" id="JADGMS010000015">
    <property type="protein sequence ID" value="KAF9668217.1"/>
    <property type="molecule type" value="Genomic_DNA"/>
</dbReference>
<evidence type="ECO:0000259" key="2">
    <source>
        <dbReference type="Pfam" id="PF00288"/>
    </source>
</evidence>
<evidence type="ECO:0000313" key="4">
    <source>
        <dbReference type="Proteomes" id="UP000657918"/>
    </source>
</evidence>
<dbReference type="InterPro" id="IPR020568">
    <property type="entry name" value="Ribosomal_Su5_D2-typ_SF"/>
</dbReference>
<protein>
    <recommendedName>
        <fullName evidence="2">GHMP kinase N-terminal domain-containing protein</fullName>
    </recommendedName>
</protein>
<dbReference type="InterPro" id="IPR014721">
    <property type="entry name" value="Ribsml_uS5_D2-typ_fold_subgr"/>
</dbReference>
<sequence>MSRNRMDRANEFKPAIVVVTSKLPLGSSLGSSAAFSSALLSCSNSMNMDVKQQGVRQWKIKLVILGFVTFERDCILGRFPDEKNEENAAAQPQKNCIKKSNFGSSHQTN</sequence>